<protein>
    <submittedName>
        <fullName evidence="5">Aldo/keto reductase</fullName>
    </submittedName>
</protein>
<keyword evidence="3" id="KW-0411">Iron-sulfur</keyword>
<dbReference type="Gene3D" id="3.20.20.100">
    <property type="entry name" value="NADP-dependent oxidoreductase domain"/>
    <property type="match status" value="1"/>
</dbReference>
<dbReference type="SUPFAM" id="SSF46548">
    <property type="entry name" value="alpha-helical ferredoxin"/>
    <property type="match status" value="1"/>
</dbReference>
<evidence type="ECO:0000256" key="3">
    <source>
        <dbReference type="ARBA" id="ARBA00023014"/>
    </source>
</evidence>
<accession>A0ABY7BRT5</accession>
<evidence type="ECO:0000256" key="1">
    <source>
        <dbReference type="ARBA" id="ARBA00022723"/>
    </source>
</evidence>
<evidence type="ECO:0000259" key="4">
    <source>
        <dbReference type="PROSITE" id="PS51379"/>
    </source>
</evidence>
<keyword evidence="2" id="KW-0408">Iron</keyword>
<dbReference type="Pfam" id="PF13187">
    <property type="entry name" value="Fer4_9"/>
    <property type="match status" value="1"/>
</dbReference>
<dbReference type="PANTHER" id="PTHR43312:SF2">
    <property type="entry name" value="OXIDOREDUCTASE"/>
    <property type="match status" value="1"/>
</dbReference>
<dbReference type="InterPro" id="IPR017900">
    <property type="entry name" value="4Fe4S_Fe_S_CS"/>
</dbReference>
<sequence length="377" mass="42121">MLYRKFGNTGVLISALGFGAMRLPQKEINGKLVYDEDESIRIIHRAFELGVNYIDTAPYYCDSQSEVIVGKALKGFRDRVYVSTKNPIEDDSGDNFLKRLENSLKKLDIDRIDFYHMWGINYETFKERIIKKGGPLDAAKRAKEEGMIGHISFSFHDRPENMIKIIDRGEVFESVLCQYNLLDRSNEEAMAYAAGKGLGVVVMGPVGGGRLGSPSPVIQSLLPGKVSSSAEIALRFVLANPNVSCALSGMSTIEMVEENCKVASNPDPLSPEEIERIKKAMEENKKLADLYCTGCNYCMPCPQGVNIPLNFQIMNYYRVYGLVEFAKSEYQRIGTVQWLSGKKAEECIECGICEEKCPQKIQIRKQLKETAATLGGK</sequence>
<dbReference type="EMBL" id="CP113865">
    <property type="protein sequence ID" value="WAM33841.1"/>
    <property type="molecule type" value="Genomic_DNA"/>
</dbReference>
<dbReference type="RefSeq" id="WP_045168643.1">
    <property type="nucleotide sequence ID" value="NZ_CP113865.1"/>
</dbReference>
<dbReference type="InterPro" id="IPR017896">
    <property type="entry name" value="4Fe4S_Fe-S-bd"/>
</dbReference>
<name>A0ABY7BRT5_9FIRM</name>
<dbReference type="InterPro" id="IPR053135">
    <property type="entry name" value="AKR2_Oxidoreductase"/>
</dbReference>
<dbReference type="PANTHER" id="PTHR43312">
    <property type="entry name" value="D-THREO-ALDOSE 1-DEHYDROGENASE"/>
    <property type="match status" value="1"/>
</dbReference>
<feature type="domain" description="4Fe-4S ferredoxin-type" evidence="4">
    <location>
        <begin position="338"/>
        <end position="366"/>
    </location>
</feature>
<evidence type="ECO:0000313" key="6">
    <source>
        <dbReference type="Proteomes" id="UP001164909"/>
    </source>
</evidence>
<organism evidence="5 6">
    <name type="scientific">Caldicellulosiruptor morganii</name>
    <dbReference type="NCBI Taxonomy" id="1387555"/>
    <lineage>
        <taxon>Bacteria</taxon>
        <taxon>Bacillati</taxon>
        <taxon>Bacillota</taxon>
        <taxon>Bacillota incertae sedis</taxon>
        <taxon>Caldicellulosiruptorales</taxon>
        <taxon>Caldicellulosiruptoraceae</taxon>
        <taxon>Caldicellulosiruptor</taxon>
    </lineage>
</organism>
<dbReference type="CDD" id="cd19096">
    <property type="entry name" value="AKR_Fe-S_oxidoreductase"/>
    <property type="match status" value="1"/>
</dbReference>
<dbReference type="InterPro" id="IPR036812">
    <property type="entry name" value="NAD(P)_OxRdtase_dom_sf"/>
</dbReference>
<reference evidence="5" key="1">
    <citation type="submission" date="2022-12" db="EMBL/GenBank/DDBJ databases">
        <authorList>
            <person name="Bing R.G."/>
            <person name="Willard D.J."/>
            <person name="Manesh M.J.H."/>
            <person name="Laemthong T."/>
            <person name="Crosby J.R."/>
            <person name="Kelly R.M."/>
        </authorList>
    </citation>
    <scope>NUCLEOTIDE SEQUENCE</scope>
    <source>
        <strain evidence="5">DSM 8990</strain>
    </source>
</reference>
<dbReference type="InterPro" id="IPR023210">
    <property type="entry name" value="NADP_OxRdtase_dom"/>
</dbReference>
<dbReference type="Proteomes" id="UP001164909">
    <property type="component" value="Chromosome"/>
</dbReference>
<proteinExistence type="predicted"/>
<dbReference type="Pfam" id="PF00248">
    <property type="entry name" value="Aldo_ket_red"/>
    <property type="match status" value="2"/>
</dbReference>
<dbReference type="PROSITE" id="PS51379">
    <property type="entry name" value="4FE4S_FER_2"/>
    <property type="match status" value="1"/>
</dbReference>
<dbReference type="SUPFAM" id="SSF51430">
    <property type="entry name" value="NAD(P)-linked oxidoreductase"/>
    <property type="match status" value="1"/>
</dbReference>
<keyword evidence="1" id="KW-0479">Metal-binding</keyword>
<dbReference type="PROSITE" id="PS00198">
    <property type="entry name" value="4FE4S_FER_1"/>
    <property type="match status" value="1"/>
</dbReference>
<evidence type="ECO:0000313" key="5">
    <source>
        <dbReference type="EMBL" id="WAM33841.1"/>
    </source>
</evidence>
<keyword evidence="6" id="KW-1185">Reference proteome</keyword>
<gene>
    <name evidence="5" type="ORF">OTK00_002386</name>
</gene>
<evidence type="ECO:0000256" key="2">
    <source>
        <dbReference type="ARBA" id="ARBA00023004"/>
    </source>
</evidence>